<evidence type="ECO:0000313" key="6">
    <source>
        <dbReference type="EMBL" id="CAE0412864.1"/>
    </source>
</evidence>
<keyword evidence="3" id="KW-0963">Cytoplasm</keyword>
<dbReference type="EMBL" id="HBIM01012325">
    <property type="protein sequence ID" value="CAE0412864.1"/>
    <property type="molecule type" value="Transcribed_RNA"/>
</dbReference>
<dbReference type="GO" id="GO:0005737">
    <property type="term" value="C:cytoplasm"/>
    <property type="evidence" value="ECO:0007669"/>
    <property type="project" value="UniProtKB-SubCell"/>
</dbReference>
<dbReference type="PANTHER" id="PTHR31250">
    <property type="entry name" value="IQ DOMAIN-CONTAINING PROTEIN IQM3"/>
    <property type="match status" value="1"/>
</dbReference>
<reference evidence="6" key="1">
    <citation type="submission" date="2021-01" db="EMBL/GenBank/DDBJ databases">
        <authorList>
            <person name="Corre E."/>
            <person name="Pelletier E."/>
            <person name="Niang G."/>
            <person name="Scheremetjew M."/>
            <person name="Finn R."/>
            <person name="Kale V."/>
            <person name="Holt S."/>
            <person name="Cochrane G."/>
            <person name="Meng A."/>
            <person name="Brown T."/>
            <person name="Cohen L."/>
        </authorList>
    </citation>
    <scope>NUCLEOTIDE SEQUENCE</scope>
    <source>
        <strain evidence="6">CCMP127</strain>
    </source>
</reference>
<organism evidence="6">
    <name type="scientific">Amphora coffeiformis</name>
    <dbReference type="NCBI Taxonomy" id="265554"/>
    <lineage>
        <taxon>Eukaryota</taxon>
        <taxon>Sar</taxon>
        <taxon>Stramenopiles</taxon>
        <taxon>Ochrophyta</taxon>
        <taxon>Bacillariophyta</taxon>
        <taxon>Bacillariophyceae</taxon>
        <taxon>Bacillariophycidae</taxon>
        <taxon>Thalassiophysales</taxon>
        <taxon>Catenulaceae</taxon>
        <taxon>Amphora</taxon>
    </lineage>
</organism>
<evidence type="ECO:0000256" key="2">
    <source>
        <dbReference type="ARBA" id="ARBA00004496"/>
    </source>
</evidence>
<protein>
    <submittedName>
        <fullName evidence="6">Uncharacterized protein</fullName>
    </submittedName>
</protein>
<name>A0A7S3L5M6_9STRA</name>
<gene>
    <name evidence="6" type="ORF">ACOF00016_LOCUS10124</name>
</gene>
<proteinExistence type="predicted"/>
<dbReference type="InterPro" id="IPR044159">
    <property type="entry name" value="IQM"/>
</dbReference>
<comment type="subcellular location">
    <subcellularLocation>
        <location evidence="2">Cytoplasm</location>
    </subcellularLocation>
    <subcellularLocation>
        <location evidence="1">Nucleus</location>
    </subcellularLocation>
</comment>
<keyword evidence="4" id="KW-0539">Nucleus</keyword>
<feature type="compositionally biased region" description="Basic and acidic residues" evidence="5">
    <location>
        <begin position="130"/>
        <end position="145"/>
    </location>
</feature>
<feature type="region of interest" description="Disordered" evidence="5">
    <location>
        <begin position="120"/>
        <end position="145"/>
    </location>
</feature>
<evidence type="ECO:0000256" key="1">
    <source>
        <dbReference type="ARBA" id="ARBA00004123"/>
    </source>
</evidence>
<evidence type="ECO:0000256" key="4">
    <source>
        <dbReference type="ARBA" id="ARBA00023242"/>
    </source>
</evidence>
<dbReference type="PANTHER" id="PTHR31250:SF27">
    <property type="entry name" value="IQ DOMAIN-CONTAINING PROTEIN IQM5"/>
    <property type="match status" value="1"/>
</dbReference>
<evidence type="ECO:0000256" key="3">
    <source>
        <dbReference type="ARBA" id="ARBA00022490"/>
    </source>
</evidence>
<feature type="compositionally biased region" description="Acidic residues" evidence="5">
    <location>
        <begin position="172"/>
        <end position="181"/>
    </location>
</feature>
<dbReference type="AlphaFoldDB" id="A0A7S3L5M6"/>
<feature type="region of interest" description="Disordered" evidence="5">
    <location>
        <begin position="172"/>
        <end position="195"/>
    </location>
</feature>
<accession>A0A7S3L5M6</accession>
<sequence length="576" mass="63518">MELLKREEDGLSLSDDQQLEALTATSVANLMREQDADLLASHHALGANEPDPSGTPMRESLPAMIRDVPNLILGASEEGPLCGPNTPASGETVLMAPPQVSEHKRRPTLSGQVFLTDPEKTSPVVVDEVETSRGDHHRRSESMDRRLSEAAQFAAAVGAEAVTGEIRIIDNYYEDDEDDESDKGKKEDNNSTHQETCSVDSALGMSAGGASCLSLDKVISSEPSRPAASSSALTTRLSSGVMVGRPHKPVIATKRGFMDQLPGGDLQPTFIYKGIHSNPPEIVQRGIQRGNYAQLHRKAWLEVSDKYHRYGKNLRLYYRYWEKLGCPFNMFFDWLDSKGEAAGHPLPELEKCPRAQLDSDVVLYISNPDVTEKFAIGIVVHGESGAGLMVDNDGDPIVTGPDGWIFVLRDNRLYGAQKITSVTGERSKERFHHSSFFGGKAVEAAGIFITDDKGYLTQLLPHSGHYRPGESHMQRVLFFLHHMGVDLRTFDMDMQQILHVARDTETGDDGKVEKMKEKKKKIESLCLQPAVLVACFLAHKARFIGNGVFKQIHKIKNAPVTNVTEALEFIDDGGCW</sequence>
<dbReference type="GO" id="GO:0005634">
    <property type="term" value="C:nucleus"/>
    <property type="evidence" value="ECO:0007669"/>
    <property type="project" value="UniProtKB-SubCell"/>
</dbReference>
<evidence type="ECO:0000256" key="5">
    <source>
        <dbReference type="SAM" id="MobiDB-lite"/>
    </source>
</evidence>